<evidence type="ECO:0000313" key="2">
    <source>
        <dbReference type="EMBL" id="MCC9631644.1"/>
    </source>
</evidence>
<dbReference type="GO" id="GO:0016117">
    <property type="term" value="P:carotenoid biosynthetic process"/>
    <property type="evidence" value="ECO:0007669"/>
    <property type="project" value="UniProtKB-ARBA"/>
</dbReference>
<name>A0A9X1MSB5_9BACT</name>
<dbReference type="SFLD" id="SFLDS00005">
    <property type="entry name" value="Isoprenoid_Synthase_Type_I"/>
    <property type="match status" value="1"/>
</dbReference>
<protein>
    <submittedName>
        <fullName evidence="2">Squalene/phytoene synthase family protein</fullName>
    </submittedName>
</protein>
<dbReference type="EMBL" id="JAJKFT010000010">
    <property type="protein sequence ID" value="MCC9631644.1"/>
    <property type="molecule type" value="Genomic_DNA"/>
</dbReference>
<evidence type="ECO:0000313" key="3">
    <source>
        <dbReference type="Proteomes" id="UP001139103"/>
    </source>
</evidence>
<evidence type="ECO:0000256" key="1">
    <source>
        <dbReference type="ARBA" id="ARBA00022679"/>
    </source>
</evidence>
<accession>A0A9X1MSB5</accession>
<keyword evidence="3" id="KW-1185">Reference proteome</keyword>
<dbReference type="AlphaFoldDB" id="A0A9X1MSB5"/>
<proteinExistence type="predicted"/>
<dbReference type="RefSeq" id="WP_230223993.1">
    <property type="nucleotide sequence ID" value="NZ_JAJKFT010000010.1"/>
</dbReference>
<organism evidence="2 3">
    <name type="scientific">Blastopirellula sediminis</name>
    <dbReference type="NCBI Taxonomy" id="2894196"/>
    <lineage>
        <taxon>Bacteria</taxon>
        <taxon>Pseudomonadati</taxon>
        <taxon>Planctomycetota</taxon>
        <taxon>Planctomycetia</taxon>
        <taxon>Pirellulales</taxon>
        <taxon>Pirellulaceae</taxon>
        <taxon>Blastopirellula</taxon>
    </lineage>
</organism>
<keyword evidence="1" id="KW-0808">Transferase</keyword>
<dbReference type="SUPFAM" id="SSF48576">
    <property type="entry name" value="Terpenoid synthases"/>
    <property type="match status" value="1"/>
</dbReference>
<dbReference type="InterPro" id="IPR044843">
    <property type="entry name" value="Trans_IPPS_bact-type"/>
</dbReference>
<dbReference type="PANTHER" id="PTHR31480">
    <property type="entry name" value="BIFUNCTIONAL LYCOPENE CYCLASE/PHYTOENE SYNTHASE"/>
    <property type="match status" value="1"/>
</dbReference>
<dbReference type="GO" id="GO:0004311">
    <property type="term" value="F:geranylgeranyl diphosphate synthase activity"/>
    <property type="evidence" value="ECO:0007669"/>
    <property type="project" value="InterPro"/>
</dbReference>
<reference evidence="2" key="1">
    <citation type="submission" date="2021-11" db="EMBL/GenBank/DDBJ databases">
        <title>Genome sequence.</title>
        <authorList>
            <person name="Sun Q."/>
        </authorList>
    </citation>
    <scope>NUCLEOTIDE SEQUENCE</scope>
    <source>
        <strain evidence="2">JC732</strain>
    </source>
</reference>
<dbReference type="SFLD" id="SFLDG01018">
    <property type="entry name" value="Squalene/Phytoene_Synthase_Lik"/>
    <property type="match status" value="1"/>
</dbReference>
<dbReference type="GO" id="GO:0051996">
    <property type="term" value="F:squalene synthase [NAD(P)H] activity"/>
    <property type="evidence" value="ECO:0007669"/>
    <property type="project" value="InterPro"/>
</dbReference>
<dbReference type="SFLD" id="SFLDG01212">
    <property type="entry name" value="Phytoene_synthase_like"/>
    <property type="match status" value="1"/>
</dbReference>
<dbReference type="InterPro" id="IPR002060">
    <property type="entry name" value="Squ/phyt_synthse"/>
</dbReference>
<dbReference type="CDD" id="cd00683">
    <property type="entry name" value="Trans_IPPS_HH"/>
    <property type="match status" value="1"/>
</dbReference>
<gene>
    <name evidence="2" type="ORF">LOC68_24875</name>
</gene>
<dbReference type="Pfam" id="PF00494">
    <property type="entry name" value="SQS_PSY"/>
    <property type="match status" value="1"/>
</dbReference>
<dbReference type="InterPro" id="IPR008949">
    <property type="entry name" value="Isoprenoid_synthase_dom_sf"/>
</dbReference>
<dbReference type="Gene3D" id="1.10.600.10">
    <property type="entry name" value="Farnesyl Diphosphate Synthase"/>
    <property type="match status" value="1"/>
</dbReference>
<comment type="caution">
    <text evidence="2">The sequence shown here is derived from an EMBL/GenBank/DDBJ whole genome shotgun (WGS) entry which is preliminary data.</text>
</comment>
<dbReference type="PROSITE" id="PS01044">
    <property type="entry name" value="SQUALEN_PHYTOEN_SYN_1"/>
    <property type="match status" value="1"/>
</dbReference>
<dbReference type="InterPro" id="IPR019845">
    <property type="entry name" value="Squalene/phytoene_synthase_CS"/>
</dbReference>
<sequence length="295" mass="33235">MSCSLAESYDFCRKTAKRSGSNFVMSFMLLPRDKSQAMYALYAYMRQTDDLGDQPGDLSAKKTSLEKWRQDLHAAVAGESPDDPRLPALVDTIRRYEIPVEYLTAVIDGVERDLTPTPFPTFAEAQHYCYQVAAAVGLACLHIWGFEGETAIPPALACGYAFQWTNILRDLHEDAEAGRLYLPQDEMSRYGVSIGDFAAGRVAEGYAELMQFQIQRAGEFYREAEPLQSLLHADGRKIFPAMFSTYRGLLTRIERDPTAVLKQRISVGYWKKMRIVTSLMLAQLFDFSSSTTVAR</sequence>
<dbReference type="InterPro" id="IPR033904">
    <property type="entry name" value="Trans_IPPS_HH"/>
</dbReference>
<dbReference type="Proteomes" id="UP001139103">
    <property type="component" value="Unassembled WGS sequence"/>
</dbReference>